<dbReference type="PROSITE" id="PS50113">
    <property type="entry name" value="PAC"/>
    <property type="match status" value="2"/>
</dbReference>
<dbReference type="InterPro" id="IPR013655">
    <property type="entry name" value="PAS_fold_3"/>
</dbReference>
<evidence type="ECO:0000313" key="15">
    <source>
        <dbReference type="Proteomes" id="UP001501671"/>
    </source>
</evidence>
<dbReference type="Pfam" id="PF00072">
    <property type="entry name" value="Response_reg"/>
    <property type="match status" value="1"/>
</dbReference>
<dbReference type="InterPro" id="IPR001789">
    <property type="entry name" value="Sig_transdc_resp-reg_receiver"/>
</dbReference>
<dbReference type="InterPro" id="IPR005467">
    <property type="entry name" value="His_kinase_dom"/>
</dbReference>
<evidence type="ECO:0000256" key="9">
    <source>
        <dbReference type="PROSITE-ProRule" id="PRU00169"/>
    </source>
</evidence>
<proteinExistence type="predicted"/>
<dbReference type="Pfam" id="PF02518">
    <property type="entry name" value="HATPase_c"/>
    <property type="match status" value="1"/>
</dbReference>
<dbReference type="InterPro" id="IPR003661">
    <property type="entry name" value="HisK_dim/P_dom"/>
</dbReference>
<dbReference type="Pfam" id="PF00512">
    <property type="entry name" value="HisKA"/>
    <property type="match status" value="1"/>
</dbReference>
<dbReference type="InterPro" id="IPR003018">
    <property type="entry name" value="GAF"/>
</dbReference>
<dbReference type="NCBIfam" id="TIGR00229">
    <property type="entry name" value="sensory_box"/>
    <property type="match status" value="3"/>
</dbReference>
<evidence type="ECO:0000256" key="1">
    <source>
        <dbReference type="ARBA" id="ARBA00000085"/>
    </source>
</evidence>
<dbReference type="InterPro" id="IPR001610">
    <property type="entry name" value="PAC"/>
</dbReference>
<dbReference type="SMART" id="SM00448">
    <property type="entry name" value="REC"/>
    <property type="match status" value="1"/>
</dbReference>
<dbReference type="SUPFAM" id="SSF55785">
    <property type="entry name" value="PYP-like sensor domain (PAS domain)"/>
    <property type="match status" value="3"/>
</dbReference>
<feature type="domain" description="PAC" evidence="13">
    <location>
        <begin position="100"/>
        <end position="154"/>
    </location>
</feature>
<dbReference type="SMART" id="SM00387">
    <property type="entry name" value="HATPase_c"/>
    <property type="match status" value="1"/>
</dbReference>
<dbReference type="SUPFAM" id="SSF55781">
    <property type="entry name" value="GAF domain-like"/>
    <property type="match status" value="1"/>
</dbReference>
<sequence length="987" mass="108071">MTDSERYLFRPFGNAPDGLPRDLLQHAGPLLTALLRGHVPMLVCDARQPGLPVVFANPAFSRLTGYACEDIVGRNCRFLQGRQTDAGSIGAIRHALETRREIGLDLLNYRHDGSPFWNRLFIAPVFGAAGELLYFVSLHSDATWLQPPGETVGPRALDDAAWDIAAQRLAEETLREHRARMDALVNQAAVGIVQTDIDGKILMANRRFCELVGRPEDALLGLRLMHLSLPEDYELSRQRYQAMLETGEPYFIEKRYVRPDGTPVWVSCHVSLLRDDAGRPRCTSIVATDIGARKRGELRQTALFELGDKLRNLRDSRHIAAAAAQTLCRVMAVSRAGYGEVDAEQRAMLIEPGWMAGQPAPLAGRHRLADTPLLSSDLQRGTTVAIADVELDPRTAADSAGLRALGIRSMLYVPLLENGRLSAVLFLHHAVVRGWDPEELDFVRAVADRSWAAIRRAGADAALQRLNETLEQRVAERTADRDRIWRLSTDVMLTAAFDLTIQAANPAWKTAFDWYESELIGASLLDFVHPDDVALTRIEMRRLTLGQHSLRFEIRCRHRQGAYRWISWRAAADEAGIHAVGRDVTAEREAGEALRRAEEQLRQAQKMEAVGQLTGGIAHDFNNILQGVIGPLDLIRRSIELGRTANLGRFIDTAIAAAHRAAALTHRLLAFSRRQSLDPKPIDLGALVSSLEDLLRRTLGERIVLQTASQEGLWHALTDANQLENSVLNLVINARDAMPAGGRLTIATANVRAGSDPALRDDGIEAGDYVMLSVADTGTGMPPEVVEKAFDPFFTTKPIGQGTGLGLSMIYGFAKQSNGHVRIHSRVGVGTEVRLYLPRCEPEPPARPAEPPVVEAAAAQPQGAGETVLVVEDDPAVRMVVVEVLRGLGYATLEAADGAQGLAAIDAAPRVDLLVTDVGMPGINGRELASRARRLRPGLAVLFMTGYAENAQLRSGFLEPGMEMIIKPFAIDHLAATVREMLAHARG</sequence>
<evidence type="ECO:0000256" key="6">
    <source>
        <dbReference type="ARBA" id="ARBA00022777"/>
    </source>
</evidence>
<dbReference type="Proteomes" id="UP001501671">
    <property type="component" value="Unassembled WGS sequence"/>
</dbReference>
<name>A0ABP8HRI5_9BURK</name>
<evidence type="ECO:0000256" key="2">
    <source>
        <dbReference type="ARBA" id="ARBA00012438"/>
    </source>
</evidence>
<evidence type="ECO:0000259" key="12">
    <source>
        <dbReference type="PROSITE" id="PS50112"/>
    </source>
</evidence>
<dbReference type="PRINTS" id="PR00344">
    <property type="entry name" value="BCTRLSENSOR"/>
</dbReference>
<evidence type="ECO:0000259" key="13">
    <source>
        <dbReference type="PROSITE" id="PS50113"/>
    </source>
</evidence>
<feature type="domain" description="Response regulatory" evidence="11">
    <location>
        <begin position="867"/>
        <end position="982"/>
    </location>
</feature>
<dbReference type="SUPFAM" id="SSF47384">
    <property type="entry name" value="Homodimeric domain of signal transducing histidine kinase"/>
    <property type="match status" value="1"/>
</dbReference>
<dbReference type="CDD" id="cd18161">
    <property type="entry name" value="REC_hyHK_blue-like"/>
    <property type="match status" value="1"/>
</dbReference>
<dbReference type="SUPFAM" id="SSF55874">
    <property type="entry name" value="ATPase domain of HSP90 chaperone/DNA topoisomerase II/histidine kinase"/>
    <property type="match status" value="1"/>
</dbReference>
<dbReference type="InterPro" id="IPR000014">
    <property type="entry name" value="PAS"/>
</dbReference>
<dbReference type="Gene3D" id="1.10.287.130">
    <property type="match status" value="1"/>
</dbReference>
<evidence type="ECO:0000259" key="11">
    <source>
        <dbReference type="PROSITE" id="PS50110"/>
    </source>
</evidence>
<keyword evidence="8" id="KW-0902">Two-component regulatory system</keyword>
<dbReference type="EMBL" id="BAABFO010000037">
    <property type="protein sequence ID" value="GAA4343228.1"/>
    <property type="molecule type" value="Genomic_DNA"/>
</dbReference>
<keyword evidence="7" id="KW-0067">ATP-binding</keyword>
<dbReference type="InterPro" id="IPR004358">
    <property type="entry name" value="Sig_transdc_His_kin-like_C"/>
</dbReference>
<dbReference type="InterPro" id="IPR013767">
    <property type="entry name" value="PAS_fold"/>
</dbReference>
<protein>
    <recommendedName>
        <fullName evidence="2">histidine kinase</fullName>
        <ecNumber evidence="2">2.7.13.3</ecNumber>
    </recommendedName>
</protein>
<organism evidence="14 15">
    <name type="scientific">Pigmentiphaga soli</name>
    <dbReference type="NCBI Taxonomy" id="1007095"/>
    <lineage>
        <taxon>Bacteria</taxon>
        <taxon>Pseudomonadati</taxon>
        <taxon>Pseudomonadota</taxon>
        <taxon>Betaproteobacteria</taxon>
        <taxon>Burkholderiales</taxon>
        <taxon>Alcaligenaceae</taxon>
        <taxon>Pigmentiphaga</taxon>
    </lineage>
</organism>
<comment type="catalytic activity">
    <reaction evidence="1">
        <text>ATP + protein L-histidine = ADP + protein N-phospho-L-histidine.</text>
        <dbReference type="EC" id="2.7.13.3"/>
    </reaction>
</comment>
<keyword evidence="5" id="KW-0547">Nucleotide-binding</keyword>
<dbReference type="InterPro" id="IPR036097">
    <property type="entry name" value="HisK_dim/P_sf"/>
</dbReference>
<keyword evidence="4" id="KW-0808">Transferase</keyword>
<dbReference type="Pfam" id="PF08447">
    <property type="entry name" value="PAS_3"/>
    <property type="match status" value="1"/>
</dbReference>
<dbReference type="RefSeq" id="WP_345252277.1">
    <property type="nucleotide sequence ID" value="NZ_BAABFO010000037.1"/>
</dbReference>
<dbReference type="CDD" id="cd00130">
    <property type="entry name" value="PAS"/>
    <property type="match status" value="3"/>
</dbReference>
<feature type="modified residue" description="4-aspartylphosphate" evidence="9">
    <location>
        <position position="917"/>
    </location>
</feature>
<feature type="domain" description="PAS" evidence="12">
    <location>
        <begin position="177"/>
        <end position="247"/>
    </location>
</feature>
<dbReference type="Gene3D" id="3.30.565.10">
    <property type="entry name" value="Histidine kinase-like ATPase, C-terminal domain"/>
    <property type="match status" value="1"/>
</dbReference>
<accession>A0ABP8HRI5</accession>
<dbReference type="SMART" id="SM00086">
    <property type="entry name" value="PAC"/>
    <property type="match status" value="3"/>
</dbReference>
<dbReference type="SMART" id="SM00388">
    <property type="entry name" value="HisKA"/>
    <property type="match status" value="1"/>
</dbReference>
<dbReference type="InterPro" id="IPR000700">
    <property type="entry name" value="PAS-assoc_C"/>
</dbReference>
<keyword evidence="15" id="KW-1185">Reference proteome</keyword>
<reference evidence="15" key="1">
    <citation type="journal article" date="2019" name="Int. J. Syst. Evol. Microbiol.">
        <title>The Global Catalogue of Microorganisms (GCM) 10K type strain sequencing project: providing services to taxonomists for standard genome sequencing and annotation.</title>
        <authorList>
            <consortium name="The Broad Institute Genomics Platform"/>
            <consortium name="The Broad Institute Genome Sequencing Center for Infectious Disease"/>
            <person name="Wu L."/>
            <person name="Ma J."/>
        </authorList>
    </citation>
    <scope>NUCLEOTIDE SEQUENCE [LARGE SCALE GENOMIC DNA]</scope>
    <source>
        <strain evidence="15">JCM 17666</strain>
    </source>
</reference>
<dbReference type="PROSITE" id="PS50110">
    <property type="entry name" value="RESPONSE_REGULATORY"/>
    <property type="match status" value="1"/>
</dbReference>
<dbReference type="InterPro" id="IPR029016">
    <property type="entry name" value="GAF-like_dom_sf"/>
</dbReference>
<evidence type="ECO:0000256" key="8">
    <source>
        <dbReference type="ARBA" id="ARBA00023012"/>
    </source>
</evidence>
<feature type="domain" description="PAS" evidence="12">
    <location>
        <begin position="40"/>
        <end position="75"/>
    </location>
</feature>
<evidence type="ECO:0000256" key="5">
    <source>
        <dbReference type="ARBA" id="ARBA00022741"/>
    </source>
</evidence>
<comment type="caution">
    <text evidence="14">The sequence shown here is derived from an EMBL/GenBank/DDBJ whole genome shotgun (WGS) entry which is preliminary data.</text>
</comment>
<dbReference type="PANTHER" id="PTHR43065:SF42">
    <property type="entry name" value="TWO-COMPONENT SENSOR PPRA"/>
    <property type="match status" value="1"/>
</dbReference>
<dbReference type="EC" id="2.7.13.3" evidence="2"/>
<evidence type="ECO:0000256" key="7">
    <source>
        <dbReference type="ARBA" id="ARBA00022840"/>
    </source>
</evidence>
<feature type="domain" description="Histidine kinase" evidence="10">
    <location>
        <begin position="616"/>
        <end position="841"/>
    </location>
</feature>
<gene>
    <name evidence="14" type="ORF">GCM10023144_45900</name>
</gene>
<keyword evidence="3 9" id="KW-0597">Phosphoprotein</keyword>
<dbReference type="PROSITE" id="PS50109">
    <property type="entry name" value="HIS_KIN"/>
    <property type="match status" value="1"/>
</dbReference>
<dbReference type="InterPro" id="IPR011006">
    <property type="entry name" value="CheY-like_superfamily"/>
</dbReference>
<dbReference type="InterPro" id="IPR036890">
    <property type="entry name" value="HATPase_C_sf"/>
</dbReference>
<evidence type="ECO:0000259" key="10">
    <source>
        <dbReference type="PROSITE" id="PS50109"/>
    </source>
</evidence>
<evidence type="ECO:0000256" key="3">
    <source>
        <dbReference type="ARBA" id="ARBA00022553"/>
    </source>
</evidence>
<dbReference type="Gene3D" id="3.40.50.2300">
    <property type="match status" value="1"/>
</dbReference>
<dbReference type="InterPro" id="IPR035965">
    <property type="entry name" value="PAS-like_dom_sf"/>
</dbReference>
<dbReference type="Gene3D" id="3.30.450.40">
    <property type="match status" value="1"/>
</dbReference>
<evidence type="ECO:0000256" key="4">
    <source>
        <dbReference type="ARBA" id="ARBA00022679"/>
    </source>
</evidence>
<dbReference type="Pfam" id="PF01590">
    <property type="entry name" value="GAF"/>
    <property type="match status" value="1"/>
</dbReference>
<evidence type="ECO:0000313" key="14">
    <source>
        <dbReference type="EMBL" id="GAA4343228.1"/>
    </source>
</evidence>
<dbReference type="Pfam" id="PF00989">
    <property type="entry name" value="PAS"/>
    <property type="match status" value="1"/>
</dbReference>
<dbReference type="Gene3D" id="3.30.450.20">
    <property type="entry name" value="PAS domain"/>
    <property type="match status" value="3"/>
</dbReference>
<dbReference type="InterPro" id="IPR003594">
    <property type="entry name" value="HATPase_dom"/>
</dbReference>
<feature type="domain" description="PAC" evidence="13">
    <location>
        <begin position="250"/>
        <end position="302"/>
    </location>
</feature>
<dbReference type="SUPFAM" id="SSF52172">
    <property type="entry name" value="CheY-like"/>
    <property type="match status" value="1"/>
</dbReference>
<dbReference type="Pfam" id="PF13426">
    <property type="entry name" value="PAS_9"/>
    <property type="match status" value="1"/>
</dbReference>
<dbReference type="SMART" id="SM00091">
    <property type="entry name" value="PAS"/>
    <property type="match status" value="3"/>
</dbReference>
<dbReference type="SMART" id="SM00065">
    <property type="entry name" value="GAF"/>
    <property type="match status" value="1"/>
</dbReference>
<dbReference type="PROSITE" id="PS50112">
    <property type="entry name" value="PAS"/>
    <property type="match status" value="2"/>
</dbReference>
<dbReference type="PANTHER" id="PTHR43065">
    <property type="entry name" value="SENSOR HISTIDINE KINASE"/>
    <property type="match status" value="1"/>
</dbReference>
<keyword evidence="6" id="KW-0418">Kinase</keyword>